<dbReference type="Gene3D" id="2.40.50.100">
    <property type="match status" value="1"/>
</dbReference>
<evidence type="ECO:0000256" key="2">
    <source>
        <dbReference type="SAM" id="MobiDB-lite"/>
    </source>
</evidence>
<dbReference type="RefSeq" id="WP_149305579.1">
    <property type="nucleotide sequence ID" value="NZ_SRSD01000001.1"/>
</dbReference>
<keyword evidence="7" id="KW-1185">Reference proteome</keyword>
<dbReference type="Pfam" id="PF25954">
    <property type="entry name" value="Beta-barrel_RND_2"/>
    <property type="match status" value="1"/>
</dbReference>
<gene>
    <name evidence="6" type="ORF">ET418_00295</name>
</gene>
<evidence type="ECO:0000313" key="7">
    <source>
        <dbReference type="Proteomes" id="UP000324298"/>
    </source>
</evidence>
<dbReference type="InterPro" id="IPR050739">
    <property type="entry name" value="MFP"/>
</dbReference>
<dbReference type="SUPFAM" id="SSF111369">
    <property type="entry name" value="HlyD-like secretion proteins"/>
    <property type="match status" value="2"/>
</dbReference>
<accession>A0A5A9XR23</accession>
<dbReference type="Pfam" id="PF25917">
    <property type="entry name" value="BSH_RND"/>
    <property type="match status" value="1"/>
</dbReference>
<dbReference type="EMBL" id="SRSD01000001">
    <property type="protein sequence ID" value="KAA0894995.1"/>
    <property type="molecule type" value="Genomic_DNA"/>
</dbReference>
<evidence type="ECO:0000313" key="6">
    <source>
        <dbReference type="EMBL" id="KAA0894995.1"/>
    </source>
</evidence>
<dbReference type="AlphaFoldDB" id="A0A5A9XR23"/>
<proteinExistence type="predicted"/>
<comment type="subcellular location">
    <subcellularLocation>
        <location evidence="1">Cell envelope</location>
    </subcellularLocation>
</comment>
<dbReference type="Proteomes" id="UP000324298">
    <property type="component" value="Unassembled WGS sequence"/>
</dbReference>
<dbReference type="Gene3D" id="1.10.287.470">
    <property type="entry name" value="Helix hairpin bin"/>
    <property type="match status" value="1"/>
</dbReference>
<dbReference type="InterPro" id="IPR058625">
    <property type="entry name" value="MdtA-like_BSH"/>
</dbReference>
<feature type="compositionally biased region" description="Low complexity" evidence="2">
    <location>
        <begin position="1"/>
        <end position="32"/>
    </location>
</feature>
<feature type="transmembrane region" description="Helical" evidence="3">
    <location>
        <begin position="46"/>
        <end position="66"/>
    </location>
</feature>
<organism evidence="6 7">
    <name type="scientific">Oryzomonas rubra</name>
    <dbReference type="NCBI Taxonomy" id="2509454"/>
    <lineage>
        <taxon>Bacteria</taxon>
        <taxon>Pseudomonadati</taxon>
        <taxon>Thermodesulfobacteriota</taxon>
        <taxon>Desulfuromonadia</taxon>
        <taxon>Geobacterales</taxon>
        <taxon>Geobacteraceae</taxon>
        <taxon>Oryzomonas</taxon>
    </lineage>
</organism>
<dbReference type="GO" id="GO:0055085">
    <property type="term" value="P:transmembrane transport"/>
    <property type="evidence" value="ECO:0007669"/>
    <property type="project" value="InterPro"/>
</dbReference>
<dbReference type="InterPro" id="IPR058792">
    <property type="entry name" value="Beta-barrel_RND_2"/>
</dbReference>
<protein>
    <submittedName>
        <fullName evidence="6">HlyD family secretion protein</fullName>
    </submittedName>
</protein>
<feature type="domain" description="Multidrug resistance protein MdtA-like barrel-sandwich hybrid" evidence="4">
    <location>
        <begin position="82"/>
        <end position="270"/>
    </location>
</feature>
<dbReference type="Gene3D" id="2.40.30.170">
    <property type="match status" value="1"/>
</dbReference>
<keyword evidence="3" id="KW-0472">Membrane</keyword>
<evidence type="ECO:0000256" key="1">
    <source>
        <dbReference type="ARBA" id="ARBA00004196"/>
    </source>
</evidence>
<dbReference type="PANTHER" id="PTHR30386:SF19">
    <property type="entry name" value="MULTIDRUG EXPORT PROTEIN EMRA-RELATED"/>
    <property type="match status" value="1"/>
</dbReference>
<evidence type="ECO:0000256" key="3">
    <source>
        <dbReference type="SAM" id="Phobius"/>
    </source>
</evidence>
<evidence type="ECO:0000259" key="4">
    <source>
        <dbReference type="Pfam" id="PF25917"/>
    </source>
</evidence>
<comment type="caution">
    <text evidence="6">The sequence shown here is derived from an EMBL/GenBank/DDBJ whole genome shotgun (WGS) entry which is preliminary data.</text>
</comment>
<dbReference type="GO" id="GO:0030313">
    <property type="term" value="C:cell envelope"/>
    <property type="evidence" value="ECO:0007669"/>
    <property type="project" value="UniProtKB-SubCell"/>
</dbReference>
<dbReference type="OrthoDB" id="9811754at2"/>
<name>A0A5A9XR23_9BACT</name>
<sequence>MADDTSTATTEEKTPTATGATPPPFDTTAPGTEDANKQGNYKRRKALVILLIIFIAGGWFGLKWLIKSKTHIETDNAFIEARIVPVSAKVSGTVTRVLVNDNQLVKQGDLLVELDDRDYRVKVAQTEAGVGMAENETGGEYQKVEGARASLQSARATYDQAVLDLTRGEALFSREVIPKEQLDRLRTAKRVADSKQKEAAEALKRAQAEAGLSNRDGNKARIAQRKAQMDEAKLQLSYTKVFAPRDGYITRKSIEPGTNIQAGQSLMALVPLQDAWITANYKESQLTYIKPGQKVEFTVDTYPGRTFSGSVDSIMAGTGAAFSLLPPENATGNYVKVVQRIPVKITIDNSSDPEHLLRVGMSVIPTVLVGRSTAGILKDLNPFN</sequence>
<feature type="region of interest" description="Disordered" evidence="2">
    <location>
        <begin position="1"/>
        <end position="37"/>
    </location>
</feature>
<reference evidence="6 7" key="1">
    <citation type="submission" date="2019-04" db="EMBL/GenBank/DDBJ databases">
        <title>Geobacter ruber sp. nov., ferric-reducing bacteria isolated from paddy soil.</title>
        <authorList>
            <person name="Xu Z."/>
            <person name="Masuda Y."/>
            <person name="Itoh H."/>
            <person name="Senoo K."/>
        </authorList>
    </citation>
    <scope>NUCLEOTIDE SEQUENCE [LARGE SCALE GENOMIC DNA]</scope>
    <source>
        <strain evidence="6 7">Red88</strain>
    </source>
</reference>
<keyword evidence="3" id="KW-0812">Transmembrane</keyword>
<evidence type="ECO:0000259" key="5">
    <source>
        <dbReference type="Pfam" id="PF25954"/>
    </source>
</evidence>
<dbReference type="PANTHER" id="PTHR30386">
    <property type="entry name" value="MEMBRANE FUSION SUBUNIT OF EMRAB-TOLC MULTIDRUG EFFLUX PUMP"/>
    <property type="match status" value="1"/>
</dbReference>
<feature type="domain" description="CusB-like beta-barrel" evidence="5">
    <location>
        <begin position="276"/>
        <end position="317"/>
    </location>
</feature>
<keyword evidence="3" id="KW-1133">Transmembrane helix</keyword>